<dbReference type="AlphaFoldDB" id="A0A1D2YTL3"/>
<evidence type="ECO:0000256" key="1">
    <source>
        <dbReference type="SAM" id="Phobius"/>
    </source>
</evidence>
<dbReference type="GO" id="GO:0003676">
    <property type="term" value="F:nucleic acid binding"/>
    <property type="evidence" value="ECO:0007669"/>
    <property type="project" value="InterPro"/>
</dbReference>
<dbReference type="STRING" id="337097.BHF71_10185"/>
<dbReference type="OrthoDB" id="2988195at2"/>
<dbReference type="EMBL" id="MIJF01000036">
    <property type="protein sequence ID" value="OEF99019.1"/>
    <property type="molecule type" value="Genomic_DNA"/>
</dbReference>
<evidence type="ECO:0000313" key="4">
    <source>
        <dbReference type="Proteomes" id="UP000243739"/>
    </source>
</evidence>
<dbReference type="InterPro" id="IPR014231">
    <property type="entry name" value="Spore_YpjB"/>
</dbReference>
<name>A0A1D2YTL3_9BACI</name>
<feature type="signal peptide" evidence="2">
    <location>
        <begin position="1"/>
        <end position="25"/>
    </location>
</feature>
<evidence type="ECO:0008006" key="5">
    <source>
        <dbReference type="Google" id="ProtNLM"/>
    </source>
</evidence>
<comment type="caution">
    <text evidence="3">The sequence shown here is derived from an EMBL/GenBank/DDBJ whole genome shotgun (WGS) entry which is preliminary data.</text>
</comment>
<organism evidence="3 4">
    <name type="scientific">Vulcanibacillus modesticaldus</name>
    <dbReference type="NCBI Taxonomy" id="337097"/>
    <lineage>
        <taxon>Bacteria</taxon>
        <taxon>Bacillati</taxon>
        <taxon>Bacillota</taxon>
        <taxon>Bacilli</taxon>
        <taxon>Bacillales</taxon>
        <taxon>Bacillaceae</taxon>
        <taxon>Vulcanibacillus</taxon>
    </lineage>
</organism>
<dbReference type="InterPro" id="IPR002052">
    <property type="entry name" value="DNA_methylase_N6_adenine_CS"/>
</dbReference>
<evidence type="ECO:0000256" key="2">
    <source>
        <dbReference type="SAM" id="SignalP"/>
    </source>
</evidence>
<dbReference type="PROSITE" id="PS00092">
    <property type="entry name" value="N6_MTASE"/>
    <property type="match status" value="1"/>
</dbReference>
<dbReference type="Pfam" id="PF09577">
    <property type="entry name" value="Spore_YpjB"/>
    <property type="match status" value="1"/>
</dbReference>
<keyword evidence="4" id="KW-1185">Reference proteome</keyword>
<dbReference type="GO" id="GO:0032259">
    <property type="term" value="P:methylation"/>
    <property type="evidence" value="ECO:0007669"/>
    <property type="project" value="InterPro"/>
</dbReference>
<gene>
    <name evidence="3" type="ORF">BHF71_10185</name>
</gene>
<protein>
    <recommendedName>
        <fullName evidence="5">Sporulation protein YpjB</fullName>
    </recommendedName>
</protein>
<keyword evidence="1" id="KW-1133">Transmembrane helix</keyword>
<keyword evidence="2" id="KW-0732">Signal</keyword>
<feature type="chain" id="PRO_5008912751" description="Sporulation protein YpjB" evidence="2">
    <location>
        <begin position="26"/>
        <end position="260"/>
    </location>
</feature>
<keyword evidence="1" id="KW-0812">Transmembrane</keyword>
<keyword evidence="1" id="KW-0472">Membrane</keyword>
<feature type="transmembrane region" description="Helical" evidence="1">
    <location>
        <begin position="230"/>
        <end position="251"/>
    </location>
</feature>
<sequence length="260" mass="29614">MSKKLLISFLAIFLIFSSYVTVSNASTEEKKQNIDLLQELTKRLYKSVKLGDYVKSKLLIEEISNLAPSIKYKDLTTVEGMEAISSAIIQTKNSLASLRPKQNIILNNATQLYLAIDALSHKDQPLWHRYYSVLQQDIEKIRKAVKTEDSNQIQLAVQNFLSHYNLIKPAILVSNPPYMVEKIDSLVTAIVRQTDAQNRENVLNQLKGTLHELFYGDDKETIGIIGTDTIIWNTLIGMGLIIFIVLSYVIWRKYQGTYLS</sequence>
<dbReference type="Proteomes" id="UP000243739">
    <property type="component" value="Unassembled WGS sequence"/>
</dbReference>
<evidence type="ECO:0000313" key="3">
    <source>
        <dbReference type="EMBL" id="OEF99019.1"/>
    </source>
</evidence>
<dbReference type="GO" id="GO:0008168">
    <property type="term" value="F:methyltransferase activity"/>
    <property type="evidence" value="ECO:0007669"/>
    <property type="project" value="InterPro"/>
</dbReference>
<reference evidence="3 4" key="1">
    <citation type="submission" date="2016-09" db="EMBL/GenBank/DDBJ databases">
        <title>Draft genome sequence for the type strain of Vulcanibacillus modesticaldus BR, a strictly anaerobic, moderately thermophilic, and nitrate-reducing bacterium from deep sea-hydrothermal vents of the Mid-Atlantic Ridge.</title>
        <authorList>
            <person name="Abin C.A."/>
            <person name="Hollibaugh J.T."/>
        </authorList>
    </citation>
    <scope>NUCLEOTIDE SEQUENCE [LARGE SCALE GENOMIC DNA]</scope>
    <source>
        <strain evidence="3 4">BR</strain>
    </source>
</reference>
<proteinExistence type="predicted"/>
<dbReference type="RefSeq" id="WP_069657102.1">
    <property type="nucleotide sequence ID" value="NZ_MIJF01000036.1"/>
</dbReference>
<accession>A0A1D2YTL3</accession>